<accession>A0ABS2STB0</accession>
<proteinExistence type="predicted"/>
<dbReference type="EMBL" id="JAFBCV010000005">
    <property type="protein sequence ID" value="MBM7838765.1"/>
    <property type="molecule type" value="Genomic_DNA"/>
</dbReference>
<keyword evidence="1" id="KW-0812">Transmembrane</keyword>
<evidence type="ECO:0000313" key="2">
    <source>
        <dbReference type="EMBL" id="MBM7838765.1"/>
    </source>
</evidence>
<reference evidence="2" key="1">
    <citation type="submission" date="2021-01" db="EMBL/GenBank/DDBJ databases">
        <title>Genomic Encyclopedia of Type Strains, Phase IV (KMG-IV): sequencing the most valuable type-strain genomes for metagenomic binning, comparative biology and taxonomic classification.</title>
        <authorList>
            <person name="Goeker M."/>
        </authorList>
    </citation>
    <scope>NUCLEOTIDE SEQUENCE</scope>
    <source>
        <strain evidence="2">DSM 21943</strain>
    </source>
</reference>
<dbReference type="RefSeq" id="WP_204466037.1">
    <property type="nucleotide sequence ID" value="NZ_JAFBCV010000005.1"/>
</dbReference>
<organism evidence="2 3">
    <name type="scientific">Shouchella xiaoxiensis</name>
    <dbReference type="NCBI Taxonomy" id="766895"/>
    <lineage>
        <taxon>Bacteria</taxon>
        <taxon>Bacillati</taxon>
        <taxon>Bacillota</taxon>
        <taxon>Bacilli</taxon>
        <taxon>Bacillales</taxon>
        <taxon>Bacillaceae</taxon>
        <taxon>Shouchella</taxon>
    </lineage>
</organism>
<name>A0ABS2STB0_9BACI</name>
<protein>
    <submittedName>
        <fullName evidence="2">Uncharacterized protein</fullName>
    </submittedName>
</protein>
<evidence type="ECO:0000256" key="1">
    <source>
        <dbReference type="SAM" id="Phobius"/>
    </source>
</evidence>
<keyword evidence="1" id="KW-0472">Membrane</keyword>
<comment type="caution">
    <text evidence="2">The sequence shown here is derived from an EMBL/GenBank/DDBJ whole genome shotgun (WGS) entry which is preliminary data.</text>
</comment>
<keyword evidence="1" id="KW-1133">Transmembrane helix</keyword>
<evidence type="ECO:0000313" key="3">
    <source>
        <dbReference type="Proteomes" id="UP001179280"/>
    </source>
</evidence>
<sequence>MVLKFGLLIGTVIIIALSQKKNWCGDRKLSFVFFTMLTIGFLYGSAYILEIQIPSVANGLTKLIKNIRGIS</sequence>
<dbReference type="Proteomes" id="UP001179280">
    <property type="component" value="Unassembled WGS sequence"/>
</dbReference>
<gene>
    <name evidence="2" type="ORF">JOC54_002024</name>
</gene>
<feature type="transmembrane region" description="Helical" evidence="1">
    <location>
        <begin position="30"/>
        <end position="49"/>
    </location>
</feature>
<keyword evidence="3" id="KW-1185">Reference proteome</keyword>